<evidence type="ECO:0000313" key="5">
    <source>
        <dbReference type="Proteomes" id="UP000214365"/>
    </source>
</evidence>
<dbReference type="AlphaFoldDB" id="A0A225AU08"/>
<comment type="caution">
    <text evidence="4">The sequence shown here is derived from an EMBL/GenBank/DDBJ whole genome shotgun (WGS) entry which is preliminary data.</text>
</comment>
<dbReference type="Pfam" id="PF01425">
    <property type="entry name" value="Amidase"/>
    <property type="match status" value="1"/>
</dbReference>
<sequence>MRLPSTLQHGVSRVMLICLTPVIALVIPIKQETLGATSHDVFPLPTHPVLSTGQTVMLDGVPYYLPPEPLTAISLPDDYQPKVGFSALTVFKPESLPFYEEELEVAVESYLRQDDVFSTAFLQAIYVHSTKGGEAHENGALSRAALANYNTRLVLTGSTDLPRGPYFLSADGSVFQALRLYSDTQGAFSQGLVALPDGSYSALPAALPGISAVAVPSRLYSAKIPSQPLAGVRLAVKDIFDIQGVRTSAGSRAWYHFYPPANVTSPVVQALVDAGAVIVGKVKTSQFANGELATADWIDYHSPFNPRGDGYQQPFSSSTGAGVGVASYDWLDLALGTDTGGSIRFPSQANGVYGIRSSHGAALLDRVIPLAPQFDTAGLIARDPAVWKTASQIIYPSTPFNWPEYPRRIHTVYTDPLNVSDPIDSMVSDFLEQLAKHLSANITDINLPTLWEATHHHRPSSNVSSDLAEVIDRIYPTVIGIEQARLVRDPFFADYKAEFSGRRPFVNPAPRIRWAYGDSLPEGTLKEALSNRTEFRAWIAENVLRSNPDSCSGSLLVYVEPATRHPLYRDYYRELPTIPFGHAASMISVYAGVPDMVLPIGEKSYASEVTGVEEKSPVTVDLLAAKGCDGMLFQLVNELARVGILPEIKAGRSLVSGGDILF</sequence>
<evidence type="ECO:0000259" key="2">
    <source>
        <dbReference type="Pfam" id="PF01425"/>
    </source>
</evidence>
<feature type="domain" description="Amidase" evidence="2">
    <location>
        <begin position="223"/>
        <end position="388"/>
    </location>
</feature>
<dbReference type="Gene3D" id="3.90.1300.10">
    <property type="entry name" value="Amidase signature (AS) domain"/>
    <property type="match status" value="1"/>
</dbReference>
<evidence type="ECO:0000256" key="1">
    <source>
        <dbReference type="SAM" id="SignalP"/>
    </source>
</evidence>
<evidence type="ECO:0000259" key="3">
    <source>
        <dbReference type="Pfam" id="PF26053"/>
    </source>
</evidence>
<feature type="chain" id="PRO_5012465983" evidence="1">
    <location>
        <begin position="25"/>
        <end position="662"/>
    </location>
</feature>
<evidence type="ECO:0000313" key="4">
    <source>
        <dbReference type="EMBL" id="OKL57895.1"/>
    </source>
</evidence>
<dbReference type="SUPFAM" id="SSF75304">
    <property type="entry name" value="Amidase signature (AS) enzymes"/>
    <property type="match status" value="1"/>
</dbReference>
<dbReference type="InterPro" id="IPR058329">
    <property type="entry name" value="Arp1_N"/>
</dbReference>
<dbReference type="EMBL" id="LFMY01000010">
    <property type="protein sequence ID" value="OKL57895.1"/>
    <property type="molecule type" value="Genomic_DNA"/>
</dbReference>
<accession>A0A225AU08</accession>
<dbReference type="Pfam" id="PF26053">
    <property type="entry name" value="DUF8016"/>
    <property type="match status" value="1"/>
</dbReference>
<dbReference type="InterPro" id="IPR036928">
    <property type="entry name" value="AS_sf"/>
</dbReference>
<dbReference type="STRING" id="1441469.A0A225AU08"/>
<keyword evidence="1" id="KW-0732">Signal</keyword>
<dbReference type="PANTHER" id="PTHR46310:SF7">
    <property type="entry name" value="AMIDASE 1"/>
    <property type="match status" value="1"/>
</dbReference>
<proteinExistence type="predicted"/>
<organism evidence="4 5">
    <name type="scientific">Talaromyces atroroseus</name>
    <dbReference type="NCBI Taxonomy" id="1441469"/>
    <lineage>
        <taxon>Eukaryota</taxon>
        <taxon>Fungi</taxon>
        <taxon>Dikarya</taxon>
        <taxon>Ascomycota</taxon>
        <taxon>Pezizomycotina</taxon>
        <taxon>Eurotiomycetes</taxon>
        <taxon>Eurotiomycetidae</taxon>
        <taxon>Eurotiales</taxon>
        <taxon>Trichocomaceae</taxon>
        <taxon>Talaromyces</taxon>
        <taxon>Talaromyces sect. Trachyspermi</taxon>
    </lineage>
</organism>
<dbReference type="OrthoDB" id="5423360at2759"/>
<feature type="domain" description="Scytalone dehydratase-like protein Arp1 N-terminal" evidence="3">
    <location>
        <begin position="81"/>
        <end position="181"/>
    </location>
</feature>
<gene>
    <name evidence="4" type="ORF">UA08_06631</name>
</gene>
<name>A0A225AU08_TALAT</name>
<reference evidence="4 5" key="1">
    <citation type="submission" date="2015-06" db="EMBL/GenBank/DDBJ databases">
        <title>Talaromyces atroroseus IBT 11181 draft genome.</title>
        <authorList>
            <person name="Rasmussen K.B."/>
            <person name="Rasmussen S."/>
            <person name="Petersen B."/>
            <person name="Sicheritz-Ponten T."/>
            <person name="Mortensen U.H."/>
            <person name="Thrane U."/>
        </authorList>
    </citation>
    <scope>NUCLEOTIDE SEQUENCE [LARGE SCALE GENOMIC DNA]</scope>
    <source>
        <strain evidence="4 5">IBT 11181</strain>
    </source>
</reference>
<feature type="signal peptide" evidence="1">
    <location>
        <begin position="1"/>
        <end position="24"/>
    </location>
</feature>
<protein>
    <submittedName>
        <fullName evidence="4">Uncharacterized protein</fullName>
    </submittedName>
</protein>
<dbReference type="InterPro" id="IPR023631">
    <property type="entry name" value="Amidase_dom"/>
</dbReference>
<dbReference type="Proteomes" id="UP000214365">
    <property type="component" value="Unassembled WGS sequence"/>
</dbReference>
<dbReference type="PANTHER" id="PTHR46310">
    <property type="entry name" value="AMIDASE 1"/>
    <property type="match status" value="1"/>
</dbReference>
<keyword evidence="5" id="KW-1185">Reference proteome</keyword>
<dbReference type="RefSeq" id="XP_020118016.1">
    <property type="nucleotide sequence ID" value="XM_020268929.1"/>
</dbReference>
<dbReference type="GeneID" id="31006386"/>